<feature type="domain" description="MoaB/Mog" evidence="7">
    <location>
        <begin position="205"/>
        <end position="349"/>
    </location>
</feature>
<dbReference type="Gene3D" id="3.90.105.10">
    <property type="entry name" value="Molybdopterin biosynthesis moea protein, domain 2"/>
    <property type="match status" value="1"/>
</dbReference>
<evidence type="ECO:0000313" key="9">
    <source>
        <dbReference type="Proteomes" id="UP001597280"/>
    </source>
</evidence>
<dbReference type="CDD" id="cd00887">
    <property type="entry name" value="MoeA"/>
    <property type="match status" value="1"/>
</dbReference>
<comment type="caution">
    <text evidence="8">The sequence shown here is derived from an EMBL/GenBank/DDBJ whole genome shotgun (WGS) entry which is preliminary data.</text>
</comment>
<dbReference type="Gene3D" id="2.170.190.11">
    <property type="entry name" value="Molybdopterin biosynthesis moea protein, domain 3"/>
    <property type="match status" value="1"/>
</dbReference>
<comment type="function">
    <text evidence="1 5">Catalyzes the insertion of molybdate into adenylated molybdopterin with the concomitant release of AMP.</text>
</comment>
<sequence length="427" mass="42999">MGEHRGDPWQWRDEIVQAHGAGRHDTSHHSDRGPSAGPLPRTSLVPLAEVAGRVLAAPLTSPEALPAQDLSAMDGFAVRRAELTAPGATVLPVVADLPARPGHPAPLPPGTAARIMTGAPLPPGADAVVPVEDTDADPAGPVPAAVRITLASPLPPRKHVRGPGEEVTRGEELAPAGTRVGAALIGLAAALGVTDLEVHAPPRVGIVVTGDELTGAGPAVPGTVRESDGTMLAAALVTHGAIPRVLRGPDDPARLRAVLADAARDADLVVTTGGIGHGAYDVVKSLLGPGGDGTSRFAHLALRPGGPQGHGTLPPADGADHGTPVVHLPGTPVGALVGYHLFVRPLLPGPAPAPRRVLVGEGSFAVRRPGLTVVAGRLRRGADGGESVDTLPGRRLGPYGRADALVLLDGSLPATAAPGESVLVLDL</sequence>
<name>A0ABW4PUY4_9MICO</name>
<dbReference type="SUPFAM" id="SSF53218">
    <property type="entry name" value="Molybdenum cofactor biosynthesis proteins"/>
    <property type="match status" value="1"/>
</dbReference>
<dbReference type="PANTHER" id="PTHR10192">
    <property type="entry name" value="MOLYBDOPTERIN BIOSYNTHESIS PROTEIN"/>
    <property type="match status" value="1"/>
</dbReference>
<dbReference type="InterPro" id="IPR036135">
    <property type="entry name" value="MoeA_linker/N_sf"/>
</dbReference>
<feature type="compositionally biased region" description="Basic and acidic residues" evidence="6">
    <location>
        <begin position="1"/>
        <end position="32"/>
    </location>
</feature>
<keyword evidence="5" id="KW-0501">Molybdenum cofactor biosynthesis</keyword>
<keyword evidence="5" id="KW-0479">Metal-binding</keyword>
<comment type="cofactor">
    <cofactor evidence="5">
        <name>Mg(2+)</name>
        <dbReference type="ChEBI" id="CHEBI:18420"/>
    </cofactor>
</comment>
<evidence type="ECO:0000313" key="8">
    <source>
        <dbReference type="EMBL" id="MFD1833955.1"/>
    </source>
</evidence>
<dbReference type="Gene3D" id="3.40.980.10">
    <property type="entry name" value="MoaB/Mog-like domain"/>
    <property type="match status" value="1"/>
</dbReference>
<evidence type="ECO:0000256" key="6">
    <source>
        <dbReference type="SAM" id="MobiDB-lite"/>
    </source>
</evidence>
<protein>
    <recommendedName>
        <fullName evidence="5">Molybdopterin molybdenumtransferase</fullName>
        <ecNumber evidence="5">2.10.1.1</ecNumber>
    </recommendedName>
</protein>
<evidence type="ECO:0000256" key="3">
    <source>
        <dbReference type="ARBA" id="ARBA00022505"/>
    </source>
</evidence>
<accession>A0ABW4PUY4</accession>
<feature type="region of interest" description="Disordered" evidence="6">
    <location>
        <begin position="1"/>
        <end position="42"/>
    </location>
</feature>
<evidence type="ECO:0000256" key="4">
    <source>
        <dbReference type="ARBA" id="ARBA00047317"/>
    </source>
</evidence>
<dbReference type="EMBL" id="JBHUFL010000001">
    <property type="protein sequence ID" value="MFD1833955.1"/>
    <property type="molecule type" value="Genomic_DNA"/>
</dbReference>
<dbReference type="SMART" id="SM00852">
    <property type="entry name" value="MoCF_biosynth"/>
    <property type="match status" value="1"/>
</dbReference>
<gene>
    <name evidence="8" type="ORF">ACFSDA_02600</name>
</gene>
<dbReference type="InterPro" id="IPR005110">
    <property type="entry name" value="MoeA_linker/N"/>
</dbReference>
<dbReference type="InterPro" id="IPR036425">
    <property type="entry name" value="MoaB/Mog-like_dom_sf"/>
</dbReference>
<dbReference type="InterPro" id="IPR038987">
    <property type="entry name" value="MoeA-like"/>
</dbReference>
<evidence type="ECO:0000256" key="2">
    <source>
        <dbReference type="ARBA" id="ARBA00010763"/>
    </source>
</evidence>
<dbReference type="Pfam" id="PF00994">
    <property type="entry name" value="MoCF_biosynth"/>
    <property type="match status" value="1"/>
</dbReference>
<keyword evidence="5" id="KW-0808">Transferase</keyword>
<comment type="similarity">
    <text evidence="2 5">Belongs to the MoeA family.</text>
</comment>
<evidence type="ECO:0000259" key="7">
    <source>
        <dbReference type="SMART" id="SM00852"/>
    </source>
</evidence>
<comment type="pathway">
    <text evidence="5">Cofactor biosynthesis; molybdopterin biosynthesis.</text>
</comment>
<proteinExistence type="inferred from homology"/>
<dbReference type="Proteomes" id="UP001597280">
    <property type="component" value="Unassembled WGS sequence"/>
</dbReference>
<dbReference type="InterPro" id="IPR036688">
    <property type="entry name" value="MoeA_C_domain_IV_sf"/>
</dbReference>
<dbReference type="Pfam" id="PF03453">
    <property type="entry name" value="MoeA_N"/>
    <property type="match status" value="1"/>
</dbReference>
<organism evidence="8 9">
    <name type="scientific">Brachybacterium rhamnosum</name>
    <dbReference type="NCBI Taxonomy" id="173361"/>
    <lineage>
        <taxon>Bacteria</taxon>
        <taxon>Bacillati</taxon>
        <taxon>Actinomycetota</taxon>
        <taxon>Actinomycetes</taxon>
        <taxon>Micrococcales</taxon>
        <taxon>Dermabacteraceae</taxon>
        <taxon>Brachybacterium</taxon>
    </lineage>
</organism>
<dbReference type="PANTHER" id="PTHR10192:SF5">
    <property type="entry name" value="GEPHYRIN"/>
    <property type="match status" value="1"/>
</dbReference>
<keyword evidence="3 5" id="KW-0500">Molybdenum</keyword>
<evidence type="ECO:0000256" key="5">
    <source>
        <dbReference type="RuleBase" id="RU365090"/>
    </source>
</evidence>
<keyword evidence="5" id="KW-0460">Magnesium</keyword>
<dbReference type="Gene3D" id="2.40.340.10">
    <property type="entry name" value="MoeA, C-terminal, domain IV"/>
    <property type="match status" value="1"/>
</dbReference>
<keyword evidence="9" id="KW-1185">Reference proteome</keyword>
<dbReference type="EC" id="2.10.1.1" evidence="5"/>
<dbReference type="InterPro" id="IPR001453">
    <property type="entry name" value="MoaB/Mog_dom"/>
</dbReference>
<comment type="catalytic activity">
    <reaction evidence="4">
        <text>adenylyl-molybdopterin + molybdate = Mo-molybdopterin + AMP + H(+)</text>
        <dbReference type="Rhea" id="RHEA:35047"/>
        <dbReference type="ChEBI" id="CHEBI:15378"/>
        <dbReference type="ChEBI" id="CHEBI:36264"/>
        <dbReference type="ChEBI" id="CHEBI:62727"/>
        <dbReference type="ChEBI" id="CHEBI:71302"/>
        <dbReference type="ChEBI" id="CHEBI:456215"/>
        <dbReference type="EC" id="2.10.1.1"/>
    </reaction>
</comment>
<evidence type="ECO:0000256" key="1">
    <source>
        <dbReference type="ARBA" id="ARBA00002901"/>
    </source>
</evidence>
<reference evidence="9" key="1">
    <citation type="journal article" date="2019" name="Int. J. Syst. Evol. Microbiol.">
        <title>The Global Catalogue of Microorganisms (GCM) 10K type strain sequencing project: providing services to taxonomists for standard genome sequencing and annotation.</title>
        <authorList>
            <consortium name="The Broad Institute Genomics Platform"/>
            <consortium name="The Broad Institute Genome Sequencing Center for Infectious Disease"/>
            <person name="Wu L."/>
            <person name="Ma J."/>
        </authorList>
    </citation>
    <scope>NUCLEOTIDE SEQUENCE [LARGE SCALE GENOMIC DNA]</scope>
    <source>
        <strain evidence="9">JCM 11650</strain>
    </source>
</reference>
<dbReference type="SUPFAM" id="SSF63882">
    <property type="entry name" value="MoeA N-terminal region -like"/>
    <property type="match status" value="1"/>
</dbReference>
<dbReference type="RefSeq" id="WP_343906348.1">
    <property type="nucleotide sequence ID" value="NZ_BAAAIS010000005.1"/>
</dbReference>